<feature type="transmembrane region" description="Helical" evidence="6">
    <location>
        <begin position="237"/>
        <end position="260"/>
    </location>
</feature>
<dbReference type="InterPro" id="IPR013057">
    <property type="entry name" value="AA_transpt_TM"/>
</dbReference>
<comment type="subcellular location">
    <subcellularLocation>
        <location evidence="1">Membrane</location>
        <topology evidence="1">Multi-pass membrane protein</topology>
    </subcellularLocation>
</comment>
<feature type="domain" description="Amino acid transporter transmembrane" evidence="7">
    <location>
        <begin position="592"/>
        <end position="1016"/>
    </location>
</feature>
<feature type="transmembrane region" description="Helical" evidence="6">
    <location>
        <begin position="430"/>
        <end position="449"/>
    </location>
</feature>
<feature type="compositionally biased region" description="Gly residues" evidence="5">
    <location>
        <begin position="64"/>
        <end position="76"/>
    </location>
</feature>
<evidence type="ECO:0000256" key="5">
    <source>
        <dbReference type="SAM" id="MobiDB-lite"/>
    </source>
</evidence>
<feature type="transmembrane region" description="Helical" evidence="6">
    <location>
        <begin position="770"/>
        <end position="787"/>
    </location>
</feature>
<keyword evidence="4 6" id="KW-0472">Membrane</keyword>
<dbReference type="GO" id="GO:0005774">
    <property type="term" value="C:vacuolar membrane"/>
    <property type="evidence" value="ECO:0007669"/>
    <property type="project" value="TreeGrafter"/>
</dbReference>
<feature type="transmembrane region" description="Helical" evidence="6">
    <location>
        <begin position="371"/>
        <end position="394"/>
    </location>
</feature>
<dbReference type="STRING" id="7167.A0A182FIV1"/>
<feature type="region of interest" description="Disordered" evidence="5">
    <location>
        <begin position="48"/>
        <end position="78"/>
    </location>
</feature>
<feature type="transmembrane region" description="Helical" evidence="6">
    <location>
        <begin position="215"/>
        <end position="232"/>
    </location>
</feature>
<dbReference type="Pfam" id="PF01490">
    <property type="entry name" value="Aa_trans"/>
    <property type="match status" value="2"/>
</dbReference>
<dbReference type="VEuPathDB" id="VectorBase:AALB20_026851"/>
<reference evidence="8 9" key="1">
    <citation type="journal article" date="2017" name="G3 (Bethesda)">
        <title>The Physical Genome Mapping of Anopheles albimanus Corrected Scaffold Misassemblies and Identified Interarm Rearrangements in Genus Anopheles.</title>
        <authorList>
            <person name="Artemov G.N."/>
            <person name="Peery A.N."/>
            <person name="Jiang X."/>
            <person name="Tu Z."/>
            <person name="Stegniy V.N."/>
            <person name="Sharakhova M.V."/>
            <person name="Sharakhov I.V."/>
        </authorList>
    </citation>
    <scope>NUCLEOTIDE SEQUENCE [LARGE SCALE GENOMIC DNA]</scope>
    <source>
        <strain evidence="8 9">ALBI9_A</strain>
    </source>
</reference>
<feature type="transmembrane region" description="Helical" evidence="6">
    <location>
        <begin position="993"/>
        <end position="1013"/>
    </location>
</feature>
<feature type="transmembrane region" description="Helical" evidence="6">
    <location>
        <begin position="486"/>
        <end position="507"/>
    </location>
</feature>
<evidence type="ECO:0000313" key="9">
    <source>
        <dbReference type="Proteomes" id="UP000069272"/>
    </source>
</evidence>
<dbReference type="GO" id="GO:0015179">
    <property type="term" value="F:L-amino acid transmembrane transporter activity"/>
    <property type="evidence" value="ECO:0007669"/>
    <property type="project" value="TreeGrafter"/>
</dbReference>
<feature type="transmembrane region" description="Helical" evidence="6">
    <location>
        <begin position="842"/>
        <end position="866"/>
    </location>
</feature>
<proteinExistence type="predicted"/>
<feature type="transmembrane region" description="Helical" evidence="6">
    <location>
        <begin position="178"/>
        <end position="200"/>
    </location>
</feature>
<keyword evidence="2 6" id="KW-0812">Transmembrane</keyword>
<dbReference type="PANTHER" id="PTHR22950">
    <property type="entry name" value="AMINO ACID TRANSPORTER"/>
    <property type="match status" value="1"/>
</dbReference>
<feature type="compositionally biased region" description="Gly residues" evidence="5">
    <location>
        <begin position="7"/>
        <end position="18"/>
    </location>
</feature>
<dbReference type="VEuPathDB" id="VectorBase:AALB006446"/>
<evidence type="ECO:0000259" key="7">
    <source>
        <dbReference type="Pfam" id="PF01490"/>
    </source>
</evidence>
<feature type="transmembrane region" description="Helical" evidence="6">
    <location>
        <begin position="704"/>
        <end position="724"/>
    </location>
</feature>
<feature type="transmembrane region" description="Helical" evidence="6">
    <location>
        <begin position="929"/>
        <end position="947"/>
    </location>
</feature>
<feature type="transmembrane region" description="Helical" evidence="6">
    <location>
        <begin position="406"/>
        <end position="424"/>
    </location>
</feature>
<dbReference type="PANTHER" id="PTHR22950:SF150">
    <property type="entry name" value="FI17861P1"/>
    <property type="match status" value="1"/>
</dbReference>
<accession>A0A182FIV1</accession>
<feature type="domain" description="Amino acid transporter transmembrane" evidence="7">
    <location>
        <begin position="81"/>
        <end position="460"/>
    </location>
</feature>
<sequence length="1023" mass="111175">MESTVHYGGGGAGGGGAGGDRKRDPETVALGVINPSFDDGLVVQPTATKSADGEAGPGAAAAGGEAGATGGAGGHGLQADHPTSYLETVMHIFKGNVGPGMYAMGDAFRNGGLLLSPILTIFLGIISVHSEHILINCAGRMQRQLKLPAMPDFAETVGLCFANGHERFRPWAGTMHRAVNFFICITQLGLCCVYFVFISSNMKQIYDYYGLEFDVHLHMGIILVPMMLPALITQLKYLAWCMTIGNSCMVLGIGITYYYATQDLPSLADSPRPLVGSWHTLPLFFGTAIFAFEGIALVLPLKNAMRRPHDFSRPLGVLNVGMTVVTALFTTTGFLGYLKWGEDVKGSLTLNLPDGELCVCSGLAQAVKVMISAGILFGYALQFFIAIQIMLPSIRKRFDPLHRHPVRLELCFRILMVLLTFLIAEGVPNLGAFISLIGALCSTALALIFPPIIELTLQSVASVSSADQQHDRQPGLRQLGLYAKNALILAIASIGVVTGTMTLTRVLKDDDGPLGSSCFAALSGLCSRDQGNETPATTTTASNTDAARSAAKVPLPVPNDGRYHIHHHHLRERPEHDYTLDVITVQGVQPHHKTSYLETLMHLFKGNIGTGCYAMGDAFRNGGLLLATTLTLFLGFVCVHCQHVLLNCANLMQQRRERERDELGNGHGKALADGQPLDFADTVGCCFQYGPVPFRRWAATMRHIVNVFICVTQLGFCCIYFVFISSNYKQIGDRYGLELTTHHYMALLLVPIILTSIITQLKFLSYCSMIANVFMTFGIGITFYYALKDLPAMAGELATRGLVGETERIPLFFGTAIFAFEGIALVLPLQNEMRRPADFGRTFGVLNVGMVFIVTLFTVFGFVGYLRWGEEVQGSMTLNLPDNEALAEGVKMMIATGVLLGFALQFFVAIMILWPMVESRSATARHYPVLCEMIFRILLVLMTFLIAKFVPSLGLFISLIGAFCSSALALMFPPIIELIVAYSTPGERPTAWLLAKNVCILLLAVLGFATGTYESFSKIIQAF</sequence>
<dbReference type="VEuPathDB" id="VectorBase:AALB20_026367"/>
<feature type="transmembrane region" description="Helical" evidence="6">
    <location>
        <begin position="624"/>
        <end position="646"/>
    </location>
</feature>
<organism evidence="8 9">
    <name type="scientific">Anopheles albimanus</name>
    <name type="common">New world malaria mosquito</name>
    <dbReference type="NCBI Taxonomy" id="7167"/>
    <lineage>
        <taxon>Eukaryota</taxon>
        <taxon>Metazoa</taxon>
        <taxon>Ecdysozoa</taxon>
        <taxon>Arthropoda</taxon>
        <taxon>Hexapoda</taxon>
        <taxon>Insecta</taxon>
        <taxon>Pterygota</taxon>
        <taxon>Neoptera</taxon>
        <taxon>Endopterygota</taxon>
        <taxon>Diptera</taxon>
        <taxon>Nematocera</taxon>
        <taxon>Culicoidea</taxon>
        <taxon>Culicidae</taxon>
        <taxon>Anophelinae</taxon>
        <taxon>Anopheles</taxon>
    </lineage>
</organism>
<protein>
    <recommendedName>
        <fullName evidence="7">Amino acid transporter transmembrane domain-containing protein</fullName>
    </recommendedName>
</protein>
<keyword evidence="3 6" id="KW-1133">Transmembrane helix</keyword>
<feature type="transmembrane region" description="Helical" evidence="6">
    <location>
        <begin position="953"/>
        <end position="972"/>
    </location>
</feature>
<keyword evidence="9" id="KW-1185">Reference proteome</keyword>
<feature type="region of interest" description="Disordered" evidence="5">
    <location>
        <begin position="1"/>
        <end position="29"/>
    </location>
</feature>
<feature type="transmembrane region" description="Helical" evidence="6">
    <location>
        <begin position="809"/>
        <end position="830"/>
    </location>
</feature>
<evidence type="ECO:0000256" key="6">
    <source>
        <dbReference type="SAM" id="Phobius"/>
    </source>
</evidence>
<feature type="region of interest" description="Disordered" evidence="5">
    <location>
        <begin position="530"/>
        <end position="549"/>
    </location>
</feature>
<evidence type="ECO:0000256" key="1">
    <source>
        <dbReference type="ARBA" id="ARBA00004141"/>
    </source>
</evidence>
<feature type="transmembrane region" description="Helical" evidence="6">
    <location>
        <begin position="114"/>
        <end position="135"/>
    </location>
</feature>
<dbReference type="AlphaFoldDB" id="A0A182FIV1"/>
<evidence type="ECO:0000313" key="8">
    <source>
        <dbReference type="EnsemblMetazoa" id="AALB006446-PA"/>
    </source>
</evidence>
<evidence type="ECO:0000256" key="3">
    <source>
        <dbReference type="ARBA" id="ARBA00022989"/>
    </source>
</evidence>
<feature type="transmembrane region" description="Helical" evidence="6">
    <location>
        <begin position="892"/>
        <end position="917"/>
    </location>
</feature>
<feature type="compositionally biased region" description="Low complexity" evidence="5">
    <location>
        <begin position="53"/>
        <end position="63"/>
    </location>
</feature>
<dbReference type="EnsemblMetazoa" id="AALB006446-RA">
    <property type="protein sequence ID" value="AALB006446-PA"/>
    <property type="gene ID" value="AALB006446"/>
</dbReference>
<dbReference type="Proteomes" id="UP000069272">
    <property type="component" value="Chromosome X"/>
</dbReference>
<feature type="compositionally biased region" description="Low complexity" evidence="5">
    <location>
        <begin position="534"/>
        <end position="549"/>
    </location>
</feature>
<reference evidence="8" key="2">
    <citation type="submission" date="2022-08" db="UniProtKB">
        <authorList>
            <consortium name="EnsemblMetazoa"/>
        </authorList>
    </citation>
    <scope>IDENTIFICATION</scope>
    <source>
        <strain evidence="8">STECLA/ALBI9_A</strain>
    </source>
</reference>
<evidence type="ECO:0000256" key="4">
    <source>
        <dbReference type="ARBA" id="ARBA00023136"/>
    </source>
</evidence>
<evidence type="ECO:0000256" key="2">
    <source>
        <dbReference type="ARBA" id="ARBA00022692"/>
    </source>
</evidence>
<name>A0A182FIV1_ANOAL</name>
<feature type="transmembrane region" description="Helical" evidence="6">
    <location>
        <begin position="313"/>
        <end position="338"/>
    </location>
</feature>
<feature type="transmembrane region" description="Helical" evidence="6">
    <location>
        <begin position="280"/>
        <end position="301"/>
    </location>
</feature>
<feature type="transmembrane region" description="Helical" evidence="6">
    <location>
        <begin position="744"/>
        <end position="763"/>
    </location>
</feature>